<evidence type="ECO:0000256" key="7">
    <source>
        <dbReference type="ARBA" id="ARBA00038093"/>
    </source>
</evidence>
<evidence type="ECO:0000256" key="4">
    <source>
        <dbReference type="ARBA" id="ARBA00022723"/>
    </source>
</evidence>
<dbReference type="RefSeq" id="WP_378116499.1">
    <property type="nucleotide sequence ID" value="NZ_JBHRTF010000002.1"/>
</dbReference>
<keyword evidence="10" id="KW-1185">Reference proteome</keyword>
<accession>A0ABV7FDJ4</accession>
<dbReference type="EMBL" id="JBHRTF010000002">
    <property type="protein sequence ID" value="MFC3114816.1"/>
    <property type="molecule type" value="Genomic_DNA"/>
</dbReference>
<keyword evidence="2" id="KW-1277">Toxin-antitoxin system</keyword>
<keyword evidence="5" id="KW-0378">Hydrolase</keyword>
<evidence type="ECO:0000256" key="1">
    <source>
        <dbReference type="ARBA" id="ARBA00001946"/>
    </source>
</evidence>
<evidence type="ECO:0000259" key="8">
    <source>
        <dbReference type="Pfam" id="PF01850"/>
    </source>
</evidence>
<dbReference type="PANTHER" id="PTHR33653:SF1">
    <property type="entry name" value="RIBONUCLEASE VAPC2"/>
    <property type="match status" value="1"/>
</dbReference>
<organism evidence="9 10">
    <name type="scientific">Cellvibrio fontiphilus</name>
    <dbReference type="NCBI Taxonomy" id="1815559"/>
    <lineage>
        <taxon>Bacteria</taxon>
        <taxon>Pseudomonadati</taxon>
        <taxon>Pseudomonadota</taxon>
        <taxon>Gammaproteobacteria</taxon>
        <taxon>Cellvibrionales</taxon>
        <taxon>Cellvibrionaceae</taxon>
        <taxon>Cellvibrio</taxon>
    </lineage>
</organism>
<keyword evidence="4" id="KW-0479">Metal-binding</keyword>
<comment type="similarity">
    <text evidence="7">Belongs to the PINc/VapC protein family.</text>
</comment>
<feature type="domain" description="PIN" evidence="8">
    <location>
        <begin position="3"/>
        <end position="123"/>
    </location>
</feature>
<comment type="caution">
    <text evidence="9">The sequence shown here is derived from an EMBL/GenBank/DDBJ whole genome shotgun (WGS) entry which is preliminary data.</text>
</comment>
<dbReference type="InterPro" id="IPR029060">
    <property type="entry name" value="PIN-like_dom_sf"/>
</dbReference>
<gene>
    <name evidence="9" type="ORF">ACFODX_04540</name>
</gene>
<evidence type="ECO:0000256" key="3">
    <source>
        <dbReference type="ARBA" id="ARBA00022722"/>
    </source>
</evidence>
<dbReference type="InterPro" id="IPR050556">
    <property type="entry name" value="Type_II_TA_system_RNase"/>
</dbReference>
<protein>
    <submittedName>
        <fullName evidence="9">Type II toxin-antitoxin system VapC family toxin</fullName>
    </submittedName>
</protein>
<sequence length="139" mass="15293">MMYLLDTNVISELRKQGSGKADKNVVAWAKSVSADSLYLSVITIMELELGVLSIQRKDSHQGNLLRLWLDSQVIPAFSNRTLAIDVPIAQCCASLHIPDPRSERDALIAATAIVNGMTVVTRNLADFEPTGVKIINPWF</sequence>
<keyword evidence="3" id="KW-0540">Nuclease</keyword>
<evidence type="ECO:0000313" key="10">
    <source>
        <dbReference type="Proteomes" id="UP001595555"/>
    </source>
</evidence>
<evidence type="ECO:0000256" key="2">
    <source>
        <dbReference type="ARBA" id="ARBA00022649"/>
    </source>
</evidence>
<dbReference type="PANTHER" id="PTHR33653">
    <property type="entry name" value="RIBONUCLEASE VAPC2"/>
    <property type="match status" value="1"/>
</dbReference>
<reference evidence="10" key="1">
    <citation type="journal article" date="2019" name="Int. J. Syst. Evol. Microbiol.">
        <title>The Global Catalogue of Microorganisms (GCM) 10K type strain sequencing project: providing services to taxonomists for standard genome sequencing and annotation.</title>
        <authorList>
            <consortium name="The Broad Institute Genomics Platform"/>
            <consortium name="The Broad Institute Genome Sequencing Center for Infectious Disease"/>
            <person name="Wu L."/>
            <person name="Ma J."/>
        </authorList>
    </citation>
    <scope>NUCLEOTIDE SEQUENCE [LARGE SCALE GENOMIC DNA]</scope>
    <source>
        <strain evidence="10">KCTC 52237</strain>
    </source>
</reference>
<proteinExistence type="inferred from homology"/>
<dbReference type="Pfam" id="PF01850">
    <property type="entry name" value="PIN"/>
    <property type="match status" value="1"/>
</dbReference>
<name>A0ABV7FDJ4_9GAMM</name>
<dbReference type="CDD" id="cd18746">
    <property type="entry name" value="PIN_VapC4-5_FitB-like"/>
    <property type="match status" value="1"/>
</dbReference>
<dbReference type="Gene3D" id="3.40.50.1010">
    <property type="entry name" value="5'-nuclease"/>
    <property type="match status" value="1"/>
</dbReference>
<evidence type="ECO:0000256" key="5">
    <source>
        <dbReference type="ARBA" id="ARBA00022801"/>
    </source>
</evidence>
<dbReference type="InterPro" id="IPR002716">
    <property type="entry name" value="PIN_dom"/>
</dbReference>
<keyword evidence="6" id="KW-0460">Magnesium</keyword>
<comment type="cofactor">
    <cofactor evidence="1">
        <name>Mg(2+)</name>
        <dbReference type="ChEBI" id="CHEBI:18420"/>
    </cofactor>
</comment>
<dbReference type="Proteomes" id="UP001595555">
    <property type="component" value="Unassembled WGS sequence"/>
</dbReference>
<evidence type="ECO:0000256" key="6">
    <source>
        <dbReference type="ARBA" id="ARBA00022842"/>
    </source>
</evidence>
<evidence type="ECO:0000313" key="9">
    <source>
        <dbReference type="EMBL" id="MFC3114816.1"/>
    </source>
</evidence>
<dbReference type="SUPFAM" id="SSF88723">
    <property type="entry name" value="PIN domain-like"/>
    <property type="match status" value="1"/>
</dbReference>